<feature type="region of interest" description="Disordered" evidence="1">
    <location>
        <begin position="77"/>
        <end position="219"/>
    </location>
</feature>
<keyword evidence="3" id="KW-1185">Reference proteome</keyword>
<feature type="compositionally biased region" description="Basic and acidic residues" evidence="1">
    <location>
        <begin position="101"/>
        <end position="137"/>
    </location>
</feature>
<feature type="compositionally biased region" description="Basic and acidic residues" evidence="1">
    <location>
        <begin position="201"/>
        <end position="210"/>
    </location>
</feature>
<protein>
    <recommendedName>
        <fullName evidence="4">Reverse transcriptase domain-containing protein</fullName>
    </recommendedName>
</protein>
<feature type="compositionally biased region" description="Basic residues" evidence="1">
    <location>
        <begin position="185"/>
        <end position="200"/>
    </location>
</feature>
<feature type="region of interest" description="Disordered" evidence="1">
    <location>
        <begin position="1"/>
        <end position="39"/>
    </location>
</feature>
<feature type="compositionally biased region" description="Low complexity" evidence="1">
    <location>
        <begin position="155"/>
        <end position="164"/>
    </location>
</feature>
<organism evidence="2 3">
    <name type="scientific">Tanacetum coccineum</name>
    <dbReference type="NCBI Taxonomy" id="301880"/>
    <lineage>
        <taxon>Eukaryota</taxon>
        <taxon>Viridiplantae</taxon>
        <taxon>Streptophyta</taxon>
        <taxon>Embryophyta</taxon>
        <taxon>Tracheophyta</taxon>
        <taxon>Spermatophyta</taxon>
        <taxon>Magnoliopsida</taxon>
        <taxon>eudicotyledons</taxon>
        <taxon>Gunneridae</taxon>
        <taxon>Pentapetalae</taxon>
        <taxon>asterids</taxon>
        <taxon>campanulids</taxon>
        <taxon>Asterales</taxon>
        <taxon>Asteraceae</taxon>
        <taxon>Asteroideae</taxon>
        <taxon>Anthemideae</taxon>
        <taxon>Anthemidinae</taxon>
        <taxon>Tanacetum</taxon>
    </lineage>
</organism>
<comment type="caution">
    <text evidence="2">The sequence shown here is derived from an EMBL/GenBank/DDBJ whole genome shotgun (WGS) entry which is preliminary data.</text>
</comment>
<accession>A0ABQ4Y171</accession>
<dbReference type="Proteomes" id="UP001151760">
    <property type="component" value="Unassembled WGS sequence"/>
</dbReference>
<proteinExistence type="predicted"/>
<evidence type="ECO:0000256" key="1">
    <source>
        <dbReference type="SAM" id="MobiDB-lite"/>
    </source>
</evidence>
<name>A0ABQ4Y171_9ASTR</name>
<reference evidence="2" key="2">
    <citation type="submission" date="2022-01" db="EMBL/GenBank/DDBJ databases">
        <authorList>
            <person name="Yamashiro T."/>
            <person name="Shiraishi A."/>
            <person name="Satake H."/>
            <person name="Nakayama K."/>
        </authorList>
    </citation>
    <scope>NUCLEOTIDE SEQUENCE</scope>
</reference>
<evidence type="ECO:0000313" key="2">
    <source>
        <dbReference type="EMBL" id="GJS70758.1"/>
    </source>
</evidence>
<feature type="compositionally biased region" description="Polar residues" evidence="1">
    <location>
        <begin position="79"/>
        <end position="88"/>
    </location>
</feature>
<evidence type="ECO:0008006" key="4">
    <source>
        <dbReference type="Google" id="ProtNLM"/>
    </source>
</evidence>
<evidence type="ECO:0000313" key="3">
    <source>
        <dbReference type="Proteomes" id="UP001151760"/>
    </source>
</evidence>
<sequence>MSTHSGLSPTTNTSAVRNTVGRGKEKSQENPNKPASDAALREFCDKNYNKLLPILAEKMHQEKVQQEKLKAVKARLNFEETSQYSESGAPSRRRDVRKRLGPKDAHSMSRSPEPRRDRSRSPRRKDPERETVFRRLENGVFHRLGDKEMGMSAYSGSSRRQSNHSSREDTGSYYQSSRSRGTKATPKRHHDRKAYSRKGGRMLESEDSARGHWKSKSKK</sequence>
<reference evidence="2" key="1">
    <citation type="journal article" date="2022" name="Int. J. Mol. Sci.">
        <title>Draft Genome of Tanacetum Coccineum: Genomic Comparison of Closely Related Tanacetum-Family Plants.</title>
        <authorList>
            <person name="Yamashiro T."/>
            <person name="Shiraishi A."/>
            <person name="Nakayama K."/>
            <person name="Satake H."/>
        </authorList>
    </citation>
    <scope>NUCLEOTIDE SEQUENCE</scope>
</reference>
<feature type="compositionally biased region" description="Polar residues" evidence="1">
    <location>
        <begin position="1"/>
        <end position="17"/>
    </location>
</feature>
<gene>
    <name evidence="2" type="ORF">Tco_0703599</name>
</gene>
<dbReference type="EMBL" id="BQNB010009955">
    <property type="protein sequence ID" value="GJS70758.1"/>
    <property type="molecule type" value="Genomic_DNA"/>
</dbReference>